<accession>A0ABP0K7X5</accession>
<dbReference type="EMBL" id="CAXAMN010007781">
    <property type="protein sequence ID" value="CAK9022906.1"/>
    <property type="molecule type" value="Genomic_DNA"/>
</dbReference>
<feature type="region of interest" description="Disordered" evidence="1">
    <location>
        <begin position="481"/>
        <end position="504"/>
    </location>
</feature>
<sequence>MSKNCTPAASIRSTDAELTLKLKLAIRNWEYGQCILWAECSSASGDATTSDKCLSSVGPCQGSSQELFAKTDADVSSGTFTLFAEDLDGEHTVKAYYTTNLLKTTFYHATDTVANQFYGFQEDDDDNGQKIYIKQKGEFSLDFSRYGTTNSNQDDPDAAYQWTFDELPGLSELHLHCGDQQVLQDLQKIEENGEHVFKWKCATVAGLGSCWEEVSLEVPLSDVASLKFVLVDCGERNALRALEFEPNIATASLRLKGTCCSLAMLPVALNPTEEFSDFSENSGFSLQQAEGMYCPTGLDDSGRPSFKQTFSFKPDATATGTLLYNRAEGKWEVTESTNSWAVEADVVHPLDLGDTELVSSGSQESLHVMPMLDFNSIFTGKGVEALATPETSSAVTKWKTPPTLLTFAADDPDYVPECQDKFHPGDANFKRDEMNDNAEGLWSDDPQNPAENPCAYIYSTESYETGQSLQNVKLGAGMSWEPRDKVRSDPDYGNDGSSGTAGRGLTYRTVKECSDREISREYDLGDIQNFRDAVKKGDAAILTGLESVAETISNNTRKLFEFYLGQDQGGSDNPNLIVQGMTRSLDEMKQMVQSAQMHPLEATATTRTINTFLAHARSTGNSDLNASNLSSHLGHMSSRVQKLRALVSETTSRKLTSSQYTAVNVAEYVKSMTEVMRSKAHTLGVFHHRAVKSKEKHHWLHKHAAEKSAEDILAEAQEDSIMLSLSSIDKTWWQLRATFDLYFADTEDYLGAFKNALVALDGYTERCSMSFLDLKSAYATFARADAKVHQTLQGVWSATNPLVGSLVSQVLDTEILKRFARLDLATFNATAKLDGSPLKTLCARPDAKGSGQGGANVFGSCAEWGTQIHQRPNVSKDFQFAEVTAGRPRREG</sequence>
<evidence type="ECO:0000313" key="3">
    <source>
        <dbReference type="Proteomes" id="UP001642484"/>
    </source>
</evidence>
<name>A0ABP0K7X5_9DINO</name>
<keyword evidence="3" id="KW-1185">Reference proteome</keyword>
<reference evidence="2 3" key="1">
    <citation type="submission" date="2024-02" db="EMBL/GenBank/DDBJ databases">
        <authorList>
            <person name="Chen Y."/>
            <person name="Shah S."/>
            <person name="Dougan E. K."/>
            <person name="Thang M."/>
            <person name="Chan C."/>
        </authorList>
    </citation>
    <scope>NUCLEOTIDE SEQUENCE [LARGE SCALE GENOMIC DNA]</scope>
</reference>
<evidence type="ECO:0000256" key="1">
    <source>
        <dbReference type="SAM" id="MobiDB-lite"/>
    </source>
</evidence>
<feature type="compositionally biased region" description="Basic and acidic residues" evidence="1">
    <location>
        <begin position="481"/>
        <end position="490"/>
    </location>
</feature>
<comment type="caution">
    <text evidence="2">The sequence shown here is derived from an EMBL/GenBank/DDBJ whole genome shotgun (WGS) entry which is preliminary data.</text>
</comment>
<evidence type="ECO:0000313" key="2">
    <source>
        <dbReference type="EMBL" id="CAK9022906.1"/>
    </source>
</evidence>
<gene>
    <name evidence="2" type="ORF">CCMP2556_LOCUS15034</name>
</gene>
<dbReference type="Proteomes" id="UP001642484">
    <property type="component" value="Unassembled WGS sequence"/>
</dbReference>
<organism evidence="2 3">
    <name type="scientific">Durusdinium trenchii</name>
    <dbReference type="NCBI Taxonomy" id="1381693"/>
    <lineage>
        <taxon>Eukaryota</taxon>
        <taxon>Sar</taxon>
        <taxon>Alveolata</taxon>
        <taxon>Dinophyceae</taxon>
        <taxon>Suessiales</taxon>
        <taxon>Symbiodiniaceae</taxon>
        <taxon>Durusdinium</taxon>
    </lineage>
</organism>
<proteinExistence type="predicted"/>
<protein>
    <submittedName>
        <fullName evidence="2">Uncharacterized protein</fullName>
    </submittedName>
</protein>